<dbReference type="FunCoup" id="A0A200RC81">
    <property type="interactions" value="70"/>
</dbReference>
<sequence>MNNISSPYPLHQCRWNHEMSSSPEKQTINHQDIIQVNPFSNILEGCPDNLPIFKLDNKNKAAACNSSDTTNNIPNRNHHNHRRVNENKMKMVLRRDVERQRRQEMTSLYNSLRSILPLEYIKGKRSVSDHMNEAVNYIKHLQKKIQEMKDKRDGLKRLFSYSNPSVIPRGVSYSQLDFVTVQPCFCGFEVAISTSLSYGLLPLSRVLQALLADGLTVSSCVSTRVNERSLHTILVEVSDLRGINTMELQQKLMDLIQYSSRNPMFAGTKSYVLL</sequence>
<dbReference type="AlphaFoldDB" id="A0A200RC81"/>
<evidence type="ECO:0000256" key="1">
    <source>
        <dbReference type="ARBA" id="ARBA00011738"/>
    </source>
</evidence>
<evidence type="ECO:0000256" key="5">
    <source>
        <dbReference type="ARBA" id="ARBA00023242"/>
    </source>
</evidence>
<evidence type="ECO:0000256" key="3">
    <source>
        <dbReference type="ARBA" id="ARBA00023125"/>
    </source>
</evidence>
<dbReference type="InterPro" id="IPR036638">
    <property type="entry name" value="HLH_DNA-bd_sf"/>
</dbReference>
<evidence type="ECO:0000259" key="7">
    <source>
        <dbReference type="PROSITE" id="PS50888"/>
    </source>
</evidence>
<evidence type="ECO:0000256" key="2">
    <source>
        <dbReference type="ARBA" id="ARBA00023015"/>
    </source>
</evidence>
<dbReference type="SUPFAM" id="SSF47459">
    <property type="entry name" value="HLH, helix-loop-helix DNA-binding domain"/>
    <property type="match status" value="1"/>
</dbReference>
<gene>
    <name evidence="8" type="ORF">BVC80_157g140</name>
</gene>
<dbReference type="GO" id="GO:0000977">
    <property type="term" value="F:RNA polymerase II transcription regulatory region sequence-specific DNA binding"/>
    <property type="evidence" value="ECO:0007669"/>
    <property type="project" value="TreeGrafter"/>
</dbReference>
<dbReference type="InParanoid" id="A0A200RC81"/>
<dbReference type="InterPro" id="IPR015660">
    <property type="entry name" value="MASH1/Ascl1a-like"/>
</dbReference>
<dbReference type="Gene3D" id="4.10.280.10">
    <property type="entry name" value="Helix-loop-helix DNA-binding domain"/>
    <property type="match status" value="1"/>
</dbReference>
<keyword evidence="6" id="KW-0175">Coiled coil</keyword>
<dbReference type="FunFam" id="4.10.280.10:FF:000085">
    <property type="entry name" value="Transcription factor bHLH126"/>
    <property type="match status" value="1"/>
</dbReference>
<keyword evidence="2" id="KW-0805">Transcription regulation</keyword>
<reference evidence="8 9" key="1">
    <citation type="journal article" date="2017" name="Mol. Plant">
        <title>The Genome of Medicinal Plant Macleaya cordata Provides New Insights into Benzylisoquinoline Alkaloids Metabolism.</title>
        <authorList>
            <person name="Liu X."/>
            <person name="Liu Y."/>
            <person name="Huang P."/>
            <person name="Ma Y."/>
            <person name="Qing Z."/>
            <person name="Tang Q."/>
            <person name="Cao H."/>
            <person name="Cheng P."/>
            <person name="Zheng Y."/>
            <person name="Yuan Z."/>
            <person name="Zhou Y."/>
            <person name="Liu J."/>
            <person name="Tang Z."/>
            <person name="Zhuo Y."/>
            <person name="Zhang Y."/>
            <person name="Yu L."/>
            <person name="Huang J."/>
            <person name="Yang P."/>
            <person name="Peng Q."/>
            <person name="Zhang J."/>
            <person name="Jiang W."/>
            <person name="Zhang Z."/>
            <person name="Lin K."/>
            <person name="Ro D.K."/>
            <person name="Chen X."/>
            <person name="Xiong X."/>
            <person name="Shang Y."/>
            <person name="Huang S."/>
            <person name="Zeng J."/>
        </authorList>
    </citation>
    <scope>NUCLEOTIDE SEQUENCE [LARGE SCALE GENOMIC DNA]</scope>
    <source>
        <strain evidence="9">cv. BLH2017</strain>
        <tissue evidence="8">Root</tissue>
    </source>
</reference>
<dbReference type="PANTHER" id="PTHR13935:SF106">
    <property type="entry name" value="ACHAETE-SCUTE COMPLEX PROTEIN T5-RELATED"/>
    <property type="match status" value="1"/>
</dbReference>
<dbReference type="GO" id="GO:0046983">
    <property type="term" value="F:protein dimerization activity"/>
    <property type="evidence" value="ECO:0007669"/>
    <property type="project" value="InterPro"/>
</dbReference>
<evidence type="ECO:0000256" key="6">
    <source>
        <dbReference type="SAM" id="Coils"/>
    </source>
</evidence>
<name>A0A200RC81_MACCD</name>
<dbReference type="STRING" id="56857.A0A200RC81"/>
<keyword evidence="5" id="KW-0539">Nucleus</keyword>
<evidence type="ECO:0000313" key="8">
    <source>
        <dbReference type="EMBL" id="OVA20327.1"/>
    </source>
</evidence>
<dbReference type="GO" id="GO:0000981">
    <property type="term" value="F:DNA-binding transcription factor activity, RNA polymerase II-specific"/>
    <property type="evidence" value="ECO:0007669"/>
    <property type="project" value="TreeGrafter"/>
</dbReference>
<dbReference type="InterPro" id="IPR011598">
    <property type="entry name" value="bHLH_dom"/>
</dbReference>
<dbReference type="PROSITE" id="PS50888">
    <property type="entry name" value="BHLH"/>
    <property type="match status" value="1"/>
</dbReference>
<dbReference type="Pfam" id="PF00010">
    <property type="entry name" value="HLH"/>
    <property type="match status" value="1"/>
</dbReference>
<dbReference type="CDD" id="cd18914">
    <property type="entry name" value="bHLH_AtORG2_like"/>
    <property type="match status" value="1"/>
</dbReference>
<comment type="subunit">
    <text evidence="1">Homodimer.</text>
</comment>
<keyword evidence="9" id="KW-1185">Reference proteome</keyword>
<evidence type="ECO:0000256" key="4">
    <source>
        <dbReference type="ARBA" id="ARBA00023163"/>
    </source>
</evidence>
<feature type="coiled-coil region" evidence="6">
    <location>
        <begin position="131"/>
        <end position="158"/>
    </location>
</feature>
<feature type="domain" description="BHLH" evidence="7">
    <location>
        <begin position="89"/>
        <end position="141"/>
    </location>
</feature>
<protein>
    <submittedName>
        <fullName evidence="8">Myc-type</fullName>
    </submittedName>
</protein>
<dbReference type="OMA" id="YPKSGCS"/>
<dbReference type="GO" id="GO:0090575">
    <property type="term" value="C:RNA polymerase II transcription regulator complex"/>
    <property type="evidence" value="ECO:0007669"/>
    <property type="project" value="TreeGrafter"/>
</dbReference>
<dbReference type="Proteomes" id="UP000195402">
    <property type="component" value="Unassembled WGS sequence"/>
</dbReference>
<dbReference type="PANTHER" id="PTHR13935">
    <property type="entry name" value="ACHAETE-SCUTE TRANSCRIPTION FACTOR-RELATED"/>
    <property type="match status" value="1"/>
</dbReference>
<keyword evidence="3" id="KW-0238">DNA-binding</keyword>
<dbReference type="SMART" id="SM00353">
    <property type="entry name" value="HLH"/>
    <property type="match status" value="1"/>
</dbReference>
<organism evidence="8 9">
    <name type="scientific">Macleaya cordata</name>
    <name type="common">Five-seeded plume-poppy</name>
    <name type="synonym">Bocconia cordata</name>
    <dbReference type="NCBI Taxonomy" id="56857"/>
    <lineage>
        <taxon>Eukaryota</taxon>
        <taxon>Viridiplantae</taxon>
        <taxon>Streptophyta</taxon>
        <taxon>Embryophyta</taxon>
        <taxon>Tracheophyta</taxon>
        <taxon>Spermatophyta</taxon>
        <taxon>Magnoliopsida</taxon>
        <taxon>Ranunculales</taxon>
        <taxon>Papaveraceae</taxon>
        <taxon>Papaveroideae</taxon>
        <taxon>Macleaya</taxon>
    </lineage>
</organism>
<dbReference type="EMBL" id="MVGT01000143">
    <property type="protein sequence ID" value="OVA20327.1"/>
    <property type="molecule type" value="Genomic_DNA"/>
</dbReference>
<dbReference type="OrthoDB" id="1935281at2759"/>
<keyword evidence="4" id="KW-0804">Transcription</keyword>
<comment type="caution">
    <text evidence="8">The sequence shown here is derived from an EMBL/GenBank/DDBJ whole genome shotgun (WGS) entry which is preliminary data.</text>
</comment>
<proteinExistence type="predicted"/>
<evidence type="ECO:0000313" key="9">
    <source>
        <dbReference type="Proteomes" id="UP000195402"/>
    </source>
</evidence>
<accession>A0A200RC81</accession>